<dbReference type="AlphaFoldDB" id="A0AAD5S098"/>
<feature type="compositionally biased region" description="Basic and acidic residues" evidence="6">
    <location>
        <begin position="11"/>
        <end position="34"/>
    </location>
</feature>
<evidence type="ECO:0000313" key="8">
    <source>
        <dbReference type="Proteomes" id="UP001201980"/>
    </source>
</evidence>
<dbReference type="GO" id="GO:0000428">
    <property type="term" value="C:DNA-directed RNA polymerase complex"/>
    <property type="evidence" value="ECO:0007669"/>
    <property type="project" value="UniProtKB-KW"/>
</dbReference>
<evidence type="ECO:0000256" key="5">
    <source>
        <dbReference type="ARBA" id="ARBA00023242"/>
    </source>
</evidence>
<feature type="region of interest" description="Disordered" evidence="6">
    <location>
        <begin position="1"/>
        <end position="40"/>
    </location>
</feature>
<dbReference type="EMBL" id="JAKWBI020000003">
    <property type="protein sequence ID" value="KAJ2907201.1"/>
    <property type="molecule type" value="Genomic_DNA"/>
</dbReference>
<feature type="compositionally biased region" description="Basic residues" evidence="6">
    <location>
        <begin position="1"/>
        <end position="10"/>
    </location>
</feature>
<keyword evidence="4" id="KW-0804">Transcription</keyword>
<evidence type="ECO:0000256" key="1">
    <source>
        <dbReference type="ARBA" id="ARBA00004604"/>
    </source>
</evidence>
<gene>
    <name evidence="7" type="ORF">MKZ38_006495</name>
</gene>
<dbReference type="InterPro" id="IPR009668">
    <property type="entry name" value="RNA_pol-assoc_fac_A49-like"/>
</dbReference>
<dbReference type="GO" id="GO:0005730">
    <property type="term" value="C:nucleolus"/>
    <property type="evidence" value="ECO:0007669"/>
    <property type="project" value="UniProtKB-SubCell"/>
</dbReference>
<evidence type="ECO:0000256" key="2">
    <source>
        <dbReference type="ARBA" id="ARBA00009430"/>
    </source>
</evidence>
<sequence length="445" mass="50195">MGHSEKKRKRTKEDGGHKKQKKVRLEEQSERQPDSDQFSSPSIIRVAEVLQPRIPPVIASTCANQGLPDVNFRPLVKKTVRERNGKKEGYEELALYSSEHPVVDHIGREVGGPHLNHFIGVLDEQTGNLKLIQARRIEFTPIIRSQQARPEDMVPPVERKNAMKARKDLLMEFGNKKSKKMVESLTLNALPTAEKDDKGTPKKLNAAAKALLESSKDKVSNMSTLDDLNKVADAARPVPRHNPDAKAVQDVYKPEDLIGSAVLNAVAVKDWSDAMEKGEALQLSSRYVARRLESTAASGNVTQLRVLRYIYFLIKFFNTTRSGKQRGTRQILPRDKLRAELAPATETVIDSIRRKFSQDGIMRQYHIDLLITHCCALALAVDAYKTDIFPLEGDLKLDRTQMTNYYREIGATVKKAVDPTTKKTKHSAVLALPLQFPQIIRRKRR</sequence>
<reference evidence="7" key="1">
    <citation type="submission" date="2022-07" db="EMBL/GenBank/DDBJ databases">
        <title>Draft genome sequence of Zalerion maritima ATCC 34329, a (micro)plastics degrading marine fungus.</title>
        <authorList>
            <person name="Paco A."/>
            <person name="Goncalves M.F.M."/>
            <person name="Rocha-Santos T.A.P."/>
            <person name="Alves A."/>
        </authorList>
    </citation>
    <scope>NUCLEOTIDE SEQUENCE</scope>
    <source>
        <strain evidence="7">ATCC 34329</strain>
    </source>
</reference>
<comment type="similarity">
    <text evidence="2">Belongs to the eukaryotic RPA49/POLR1E RNA polymerase subunit family.</text>
</comment>
<dbReference type="Pfam" id="PF06870">
    <property type="entry name" value="RNA_pol_I_A49"/>
    <property type="match status" value="1"/>
</dbReference>
<organism evidence="7 8">
    <name type="scientific">Zalerion maritima</name>
    <dbReference type="NCBI Taxonomy" id="339359"/>
    <lineage>
        <taxon>Eukaryota</taxon>
        <taxon>Fungi</taxon>
        <taxon>Dikarya</taxon>
        <taxon>Ascomycota</taxon>
        <taxon>Pezizomycotina</taxon>
        <taxon>Sordariomycetes</taxon>
        <taxon>Lulworthiomycetidae</taxon>
        <taxon>Lulworthiales</taxon>
        <taxon>Lulworthiaceae</taxon>
        <taxon>Zalerion</taxon>
    </lineage>
</organism>
<dbReference type="PANTHER" id="PTHR14440">
    <property type="entry name" value="DNA-DIRECTED RNA POLYMERASE I SUBUNIT RPA49"/>
    <property type="match status" value="1"/>
</dbReference>
<name>A0AAD5S098_9PEZI</name>
<evidence type="ECO:0000313" key="7">
    <source>
        <dbReference type="EMBL" id="KAJ2907201.1"/>
    </source>
</evidence>
<proteinExistence type="inferred from homology"/>
<keyword evidence="3" id="KW-0240">DNA-directed RNA polymerase</keyword>
<evidence type="ECO:0000256" key="6">
    <source>
        <dbReference type="SAM" id="MobiDB-lite"/>
    </source>
</evidence>
<evidence type="ECO:0000256" key="4">
    <source>
        <dbReference type="ARBA" id="ARBA00023163"/>
    </source>
</evidence>
<accession>A0AAD5S098</accession>
<keyword evidence="8" id="KW-1185">Reference proteome</keyword>
<dbReference type="Proteomes" id="UP001201980">
    <property type="component" value="Unassembled WGS sequence"/>
</dbReference>
<dbReference type="GO" id="GO:0006351">
    <property type="term" value="P:DNA-templated transcription"/>
    <property type="evidence" value="ECO:0007669"/>
    <property type="project" value="InterPro"/>
</dbReference>
<comment type="caution">
    <text evidence="7">The sequence shown here is derived from an EMBL/GenBank/DDBJ whole genome shotgun (WGS) entry which is preliminary data.</text>
</comment>
<keyword evidence="5" id="KW-0539">Nucleus</keyword>
<protein>
    <submittedName>
        <fullName evidence="7">A49-like RNA polymerase I associated factor</fullName>
    </submittedName>
</protein>
<dbReference type="GO" id="GO:0003677">
    <property type="term" value="F:DNA binding"/>
    <property type="evidence" value="ECO:0007669"/>
    <property type="project" value="InterPro"/>
</dbReference>
<evidence type="ECO:0000256" key="3">
    <source>
        <dbReference type="ARBA" id="ARBA00022478"/>
    </source>
</evidence>
<comment type="subcellular location">
    <subcellularLocation>
        <location evidence="1">Nucleus</location>
        <location evidence="1">Nucleolus</location>
    </subcellularLocation>
</comment>